<feature type="transmembrane region" description="Helical" evidence="1">
    <location>
        <begin position="297"/>
        <end position="317"/>
    </location>
</feature>
<keyword evidence="1" id="KW-1133">Transmembrane helix</keyword>
<accession>A0A926IDJ3</accession>
<feature type="transmembrane region" description="Helical" evidence="1">
    <location>
        <begin position="115"/>
        <end position="133"/>
    </location>
</feature>
<protein>
    <submittedName>
        <fullName evidence="2">Transporter</fullName>
    </submittedName>
</protein>
<sequence>MKEKFLVMQLATIFVGSIVGAGLSSGRELSQFFSEYGYKGFIGLLICAVFYILVGTMIINISMKYKVKSYNEFITLVCPKGVSQFTNIILSLFLVSSTAIIFAGSSAVINEYFGIPKWIGFTLMVVCSIVFLLRNTEGLFEVNSVIVPLLTIIMTTIFISFIMRSPETISWEYIKNLPCEKKNWLSSSFVYTGFNIISVVGILVPLTYELRNPKAIKKGIILGTCILTLVSGFIVFLMMVNSSYPKLYEIPILQIAMQGGKVLQIGLLMVIWLEMFSSQISNIYSLTRCLESKLHISYKKGIFLILALAAPFSLIGFSKLVDILYPIYGVLSLAFVMCSVIFYVKDNLKVISYKKVYAKSREEA</sequence>
<organism evidence="2 3">
    <name type="scientific">Zhenhengia yiwuensis</name>
    <dbReference type="NCBI Taxonomy" id="2763666"/>
    <lineage>
        <taxon>Bacteria</taxon>
        <taxon>Bacillati</taxon>
        <taxon>Bacillota</taxon>
        <taxon>Clostridia</taxon>
        <taxon>Lachnospirales</taxon>
        <taxon>Lachnospiraceae</taxon>
        <taxon>Zhenhengia</taxon>
    </lineage>
</organism>
<keyword evidence="1" id="KW-0472">Membrane</keyword>
<dbReference type="AlphaFoldDB" id="A0A926IDJ3"/>
<comment type="caution">
    <text evidence="2">The sequence shown here is derived from an EMBL/GenBank/DDBJ whole genome shotgun (WGS) entry which is preliminary data.</text>
</comment>
<evidence type="ECO:0000313" key="2">
    <source>
        <dbReference type="EMBL" id="MBC8578753.1"/>
    </source>
</evidence>
<feature type="transmembrane region" description="Helical" evidence="1">
    <location>
        <begin position="36"/>
        <end position="59"/>
    </location>
</feature>
<feature type="transmembrane region" description="Helical" evidence="1">
    <location>
        <begin position="184"/>
        <end position="208"/>
    </location>
</feature>
<dbReference type="RefSeq" id="WP_249331795.1">
    <property type="nucleotide sequence ID" value="NZ_JACRSY010000005.1"/>
</dbReference>
<feature type="transmembrane region" description="Helical" evidence="1">
    <location>
        <begin position="252"/>
        <end position="276"/>
    </location>
</feature>
<keyword evidence="3" id="KW-1185">Reference proteome</keyword>
<feature type="transmembrane region" description="Helical" evidence="1">
    <location>
        <begin position="323"/>
        <end position="344"/>
    </location>
</feature>
<dbReference type="EMBL" id="JACRSY010000005">
    <property type="protein sequence ID" value="MBC8578753.1"/>
    <property type="molecule type" value="Genomic_DNA"/>
</dbReference>
<dbReference type="PANTHER" id="PTHR37814">
    <property type="entry name" value="CONSERVED MEMBRANE PROTEIN"/>
    <property type="match status" value="1"/>
</dbReference>
<name>A0A926IDJ3_9FIRM</name>
<reference evidence="2" key="1">
    <citation type="submission" date="2020-08" db="EMBL/GenBank/DDBJ databases">
        <title>Genome public.</title>
        <authorList>
            <person name="Liu C."/>
            <person name="Sun Q."/>
        </authorList>
    </citation>
    <scope>NUCLEOTIDE SEQUENCE</scope>
    <source>
        <strain evidence="2">NSJ-12</strain>
    </source>
</reference>
<keyword evidence="1" id="KW-0812">Transmembrane</keyword>
<dbReference type="InterPro" id="IPR038728">
    <property type="entry name" value="YkvI-like"/>
</dbReference>
<feature type="transmembrane region" description="Helical" evidence="1">
    <location>
        <begin position="220"/>
        <end position="240"/>
    </location>
</feature>
<evidence type="ECO:0000313" key="3">
    <source>
        <dbReference type="Proteomes" id="UP000655830"/>
    </source>
</evidence>
<feature type="transmembrane region" description="Helical" evidence="1">
    <location>
        <begin position="88"/>
        <end position="109"/>
    </location>
</feature>
<dbReference type="PANTHER" id="PTHR37814:SF1">
    <property type="entry name" value="MEMBRANE PROTEIN"/>
    <property type="match status" value="1"/>
</dbReference>
<proteinExistence type="predicted"/>
<evidence type="ECO:0000256" key="1">
    <source>
        <dbReference type="SAM" id="Phobius"/>
    </source>
</evidence>
<dbReference type="Proteomes" id="UP000655830">
    <property type="component" value="Unassembled WGS sequence"/>
</dbReference>
<gene>
    <name evidence="2" type="ORF">H8718_04315</name>
</gene>
<feature type="transmembrane region" description="Helical" evidence="1">
    <location>
        <begin position="145"/>
        <end position="164"/>
    </location>
</feature>